<proteinExistence type="predicted"/>
<evidence type="ECO:0000313" key="2">
    <source>
        <dbReference type="Ensembl" id="ENSGACP00000018635.1"/>
    </source>
</evidence>
<dbReference type="AlphaFoldDB" id="G3PM04"/>
<reference evidence="2" key="1">
    <citation type="submission" date="2006-01" db="EMBL/GenBank/DDBJ databases">
        <authorList>
            <person name="Lindblad-Toh K."/>
            <person name="Mauceli E."/>
            <person name="Grabherr M."/>
            <person name="Chang J.L."/>
            <person name="Lander E.S."/>
        </authorList>
    </citation>
    <scope>NUCLEOTIDE SEQUENCE [LARGE SCALE GENOMIC DNA]</scope>
</reference>
<reference evidence="2" key="2">
    <citation type="submission" date="2024-04" db="UniProtKB">
        <authorList>
            <consortium name="Ensembl"/>
        </authorList>
    </citation>
    <scope>IDENTIFICATION</scope>
</reference>
<feature type="transmembrane region" description="Helical" evidence="1">
    <location>
        <begin position="92"/>
        <end position="111"/>
    </location>
</feature>
<organism evidence="2">
    <name type="scientific">Gasterosteus aculeatus</name>
    <name type="common">Three-spined stickleback</name>
    <dbReference type="NCBI Taxonomy" id="69293"/>
    <lineage>
        <taxon>Eukaryota</taxon>
        <taxon>Metazoa</taxon>
        <taxon>Chordata</taxon>
        <taxon>Craniata</taxon>
        <taxon>Vertebrata</taxon>
        <taxon>Euteleostomi</taxon>
        <taxon>Actinopterygii</taxon>
        <taxon>Neopterygii</taxon>
        <taxon>Teleostei</taxon>
        <taxon>Neoteleostei</taxon>
        <taxon>Acanthomorphata</taxon>
        <taxon>Eupercaria</taxon>
        <taxon>Perciformes</taxon>
        <taxon>Cottioidei</taxon>
        <taxon>Gasterosteales</taxon>
        <taxon>Gasterosteidae</taxon>
        <taxon>Gasterosteus</taxon>
    </lineage>
</organism>
<accession>G3PM04</accession>
<name>G3PM04_GASAC</name>
<keyword evidence="1" id="KW-1133">Transmembrane helix</keyword>
<keyword evidence="1" id="KW-0812">Transmembrane</keyword>
<dbReference type="InParanoid" id="G3PM04"/>
<keyword evidence="1" id="KW-0472">Membrane</keyword>
<feature type="transmembrane region" description="Helical" evidence="1">
    <location>
        <begin position="49"/>
        <end position="72"/>
    </location>
</feature>
<dbReference type="Bgee" id="ENSGACG00000014113">
    <property type="expression patterns" value="Expressed in intestinal epithelial cell and 13 other cell types or tissues"/>
</dbReference>
<dbReference type="Ensembl" id="ENSGACT00000018671.1">
    <property type="protein sequence ID" value="ENSGACP00000018635.1"/>
    <property type="gene ID" value="ENSGACG00000014113.1"/>
</dbReference>
<sequence>GHSTGNYALCLSKLTSLIGRLSEHGLVVTVGCWRGRKSDHAGFYSHNHVLISILPVIIVLLSWFQIVVPSIVKAKVCLVSCRARSLHNKNTIIIFHHYSSFTFLFFTKGNMNMFPFHNLI</sequence>
<protein>
    <submittedName>
        <fullName evidence="2">Uncharacterized protein</fullName>
    </submittedName>
</protein>
<evidence type="ECO:0000256" key="1">
    <source>
        <dbReference type="SAM" id="Phobius"/>
    </source>
</evidence>